<keyword evidence="5 11" id="KW-0378">Hydrolase</keyword>
<protein>
    <recommendedName>
        <fullName evidence="11">Replication restart protein PriA</fullName>
    </recommendedName>
    <alternativeName>
        <fullName evidence="11">ATP-dependent DNA helicase PriA</fullName>
        <ecNumber evidence="11">5.6.2.4</ecNumber>
    </alternativeName>
    <alternativeName>
        <fullName evidence="11">DNA 3'-5' helicase PriA</fullName>
    </alternativeName>
</protein>
<accession>A0ABS9MJ89</accession>
<dbReference type="Pfam" id="PF18074">
    <property type="entry name" value="PriA_C"/>
    <property type="match status" value="1"/>
</dbReference>
<dbReference type="Pfam" id="PF17764">
    <property type="entry name" value="PriA_3primeBD"/>
    <property type="match status" value="1"/>
</dbReference>
<feature type="binding site" evidence="11">
    <location>
        <position position="546"/>
    </location>
    <ligand>
        <name>Zn(2+)</name>
        <dbReference type="ChEBI" id="CHEBI:29105"/>
        <label>2</label>
    </ligand>
</feature>
<dbReference type="CDD" id="cd17929">
    <property type="entry name" value="DEXHc_priA"/>
    <property type="match status" value="1"/>
</dbReference>
<keyword evidence="7 11" id="KW-0862">Zinc</keyword>
<dbReference type="EC" id="5.6.2.4" evidence="11"/>
<comment type="cofactor">
    <cofactor evidence="11">
        <name>Zn(2+)</name>
        <dbReference type="ChEBI" id="CHEBI:29105"/>
    </cofactor>
    <text evidence="11">Binds 2 zinc ions per subunit.</text>
</comment>
<dbReference type="SMART" id="SM00490">
    <property type="entry name" value="HELICc"/>
    <property type="match status" value="1"/>
</dbReference>
<dbReference type="InterPro" id="IPR014001">
    <property type="entry name" value="Helicase_ATP-bd"/>
</dbReference>
<comment type="catalytic activity">
    <reaction evidence="11">
        <text>ATP + H2O = ADP + phosphate + H(+)</text>
        <dbReference type="Rhea" id="RHEA:13065"/>
        <dbReference type="ChEBI" id="CHEBI:15377"/>
        <dbReference type="ChEBI" id="CHEBI:15378"/>
        <dbReference type="ChEBI" id="CHEBI:30616"/>
        <dbReference type="ChEBI" id="CHEBI:43474"/>
        <dbReference type="ChEBI" id="CHEBI:456216"/>
        <dbReference type="EC" id="5.6.2.4"/>
    </reaction>
</comment>
<feature type="binding site" evidence="11">
    <location>
        <position position="516"/>
    </location>
    <ligand>
        <name>Zn(2+)</name>
        <dbReference type="ChEBI" id="CHEBI:29105"/>
        <label>1</label>
    </ligand>
</feature>
<evidence type="ECO:0000256" key="2">
    <source>
        <dbReference type="ARBA" id="ARBA00022705"/>
    </source>
</evidence>
<feature type="domain" description="Helicase C-terminal" evidence="13">
    <location>
        <begin position="551"/>
        <end position="705"/>
    </location>
</feature>
<dbReference type="EMBL" id="JAKNHQ010000009">
    <property type="protein sequence ID" value="MCG4610865.1"/>
    <property type="molecule type" value="Genomic_DNA"/>
</dbReference>
<dbReference type="InterPro" id="IPR001650">
    <property type="entry name" value="Helicase_C-like"/>
</dbReference>
<dbReference type="InterPro" id="IPR041222">
    <property type="entry name" value="PriA_3primeBD"/>
</dbReference>
<feature type="binding site" evidence="11">
    <location>
        <position position="556"/>
    </location>
    <ligand>
        <name>Zn(2+)</name>
        <dbReference type="ChEBI" id="CHEBI:29105"/>
        <label>1</label>
    </ligand>
</feature>
<evidence type="ECO:0000256" key="8">
    <source>
        <dbReference type="ARBA" id="ARBA00022840"/>
    </source>
</evidence>
<keyword evidence="8 11" id="KW-0067">ATP-binding</keyword>
<keyword evidence="4 11" id="KW-0547">Nucleotide-binding</keyword>
<keyword evidence="2 11" id="KW-0235">DNA replication</keyword>
<evidence type="ECO:0000256" key="1">
    <source>
        <dbReference type="ARBA" id="ARBA00022515"/>
    </source>
</evidence>
<evidence type="ECO:0000259" key="13">
    <source>
        <dbReference type="PROSITE" id="PS51194"/>
    </source>
</evidence>
<evidence type="ECO:0000256" key="10">
    <source>
        <dbReference type="ARBA" id="ARBA00023235"/>
    </source>
</evidence>
<reference evidence="14 15" key="1">
    <citation type="submission" date="2022-01" db="EMBL/GenBank/DDBJ databases">
        <title>Collection of gut derived symbiotic bacterial strains cultured from healthy donors.</title>
        <authorList>
            <person name="Lin H."/>
            <person name="Kohout C."/>
            <person name="Waligurski E."/>
            <person name="Pamer E.G."/>
        </authorList>
    </citation>
    <scope>NUCLEOTIDE SEQUENCE [LARGE SCALE GENOMIC DNA]</scope>
    <source>
        <strain evidence="14 15">DFI.7.58</strain>
    </source>
</reference>
<sequence length="816" mass="91748">MPILFARVAVENTAYHFDKAFDYLIPEELLEQAKPGCRVLVPFGAGNAQRLAMILEVSPEKETQNTTKQVVAVLDEAPLLTNEAIQLVFWLKDRYFCTLFEAVKLLLPAGIHYRMKTEYALAKGRPVEKEALSKEESALIEYLAGKGKPVEREKLLKAMGLPADSPLPENLFKRGLLEKTGAAVRQIKDAAQKMVRLTGEESPSKLTPKQRAVCQVLQEAGAASLKELCYFAGVTPAVVNALVTKGVVCYYEAEVYRNPYDQVQDPAEEKEIVLSEEQQTAFQNLLAQYREETGGVSLLFGVTGSGKTSVFMRLIDEVLADGKNVIVMVPEISLTPQSLALFHRRYGRRVAVFHSGLSLSERLDEWKRVRRGEVSIAVGTRSAVFAPFDNLGLVILDEEQEHTYKSESSPRYHARDVAKFRCAYHKTLLVLASATPSIESYYYAQTGRYTLNQLPHRYGGARLPKVRFVDMNRELEAGNDSIYSRELLTEIEKNRKVHKQSIILLNRRGYNTFVSCKACGNVVTCPNCSISLTYHAANQRLMCHYCGYSVPFSTECPTCHENKVHYAGFGTQRAEEQLRELLPEVRVLRLDTDAAMTRFAYEEKLQSFARGEYDVIVGTQMVAKGLDFENVTLVGVLSADQALYGDDFRSYERAFNLLTQVAGRAGRGQYEGEAIIQTFTPENTVLSLAARQDYPAFYEGEIAVRKGMLYPPFADLCVVGFVGAREEKVARASEAFLQMLRTLAQAEYPQEPMRVLNPSPALISKVSNKYRYKLIVKCRNSRNFRRMISRLLTDFAKDRTFSDVTAFADINPDMIL</sequence>
<dbReference type="Proteomes" id="UP001298681">
    <property type="component" value="Unassembled WGS sequence"/>
</dbReference>
<organism evidence="14 15">
    <name type="scientific">Anaeromassilibacillus senegalensis</name>
    <dbReference type="NCBI Taxonomy" id="1673717"/>
    <lineage>
        <taxon>Bacteria</taxon>
        <taxon>Bacillati</taxon>
        <taxon>Bacillota</taxon>
        <taxon>Clostridia</taxon>
        <taxon>Eubacteriales</taxon>
        <taxon>Acutalibacteraceae</taxon>
        <taxon>Anaeromassilibacillus</taxon>
    </lineage>
</organism>
<feature type="binding site" evidence="11">
    <location>
        <position position="543"/>
    </location>
    <ligand>
        <name>Zn(2+)</name>
        <dbReference type="ChEBI" id="CHEBI:29105"/>
        <label>2</label>
    </ligand>
</feature>
<evidence type="ECO:0000256" key="4">
    <source>
        <dbReference type="ARBA" id="ARBA00022741"/>
    </source>
</evidence>
<evidence type="ECO:0000256" key="5">
    <source>
        <dbReference type="ARBA" id="ARBA00022801"/>
    </source>
</evidence>
<feature type="binding site" evidence="11">
    <location>
        <position position="525"/>
    </location>
    <ligand>
        <name>Zn(2+)</name>
        <dbReference type="ChEBI" id="CHEBI:29105"/>
        <label>2</label>
    </ligand>
</feature>
<gene>
    <name evidence="11 14" type="primary">priA</name>
    <name evidence="14" type="ORF">L0P57_07950</name>
</gene>
<dbReference type="SMART" id="SM00487">
    <property type="entry name" value="DEXDc"/>
    <property type="match status" value="1"/>
</dbReference>
<comment type="caution">
    <text evidence="14">The sequence shown here is derived from an EMBL/GenBank/DDBJ whole genome shotgun (WGS) entry which is preliminary data.</text>
</comment>
<evidence type="ECO:0000256" key="9">
    <source>
        <dbReference type="ARBA" id="ARBA00023125"/>
    </source>
</evidence>
<dbReference type="CDD" id="cd18804">
    <property type="entry name" value="SF2_C_priA"/>
    <property type="match status" value="1"/>
</dbReference>
<feature type="binding site" evidence="11">
    <location>
        <position position="559"/>
    </location>
    <ligand>
        <name>Zn(2+)</name>
        <dbReference type="ChEBI" id="CHEBI:29105"/>
        <label>1</label>
    </ligand>
</feature>
<evidence type="ECO:0000313" key="14">
    <source>
        <dbReference type="EMBL" id="MCG4610865.1"/>
    </source>
</evidence>
<comment type="subunit">
    <text evidence="11">Component of the replication restart primosome.</text>
</comment>
<comment type="similarity">
    <text evidence="11">Belongs to the helicase family. PriA subfamily.</text>
</comment>
<comment type="function">
    <text evidence="11">Initiates the restart of stalled replication forks, which reloads the replicative helicase on sites other than the origin of replication. Recognizes and binds to abandoned replication forks and remodels them to uncover a helicase loading site. Promotes assembly of the primosome at these replication forks.</text>
</comment>
<dbReference type="Gene3D" id="3.40.50.300">
    <property type="entry name" value="P-loop containing nucleotide triphosphate hydrolases"/>
    <property type="match status" value="2"/>
</dbReference>
<dbReference type="SUPFAM" id="SSF52540">
    <property type="entry name" value="P-loop containing nucleoside triphosphate hydrolases"/>
    <property type="match status" value="2"/>
</dbReference>
<evidence type="ECO:0000259" key="12">
    <source>
        <dbReference type="PROSITE" id="PS51192"/>
    </source>
</evidence>
<name>A0ABS9MJ89_9FIRM</name>
<keyword evidence="3 11" id="KW-0479">Metal-binding</keyword>
<keyword evidence="15" id="KW-1185">Reference proteome</keyword>
<keyword evidence="1 11" id="KW-0639">Primosome</keyword>
<keyword evidence="6 11" id="KW-0347">Helicase</keyword>
<dbReference type="InterPro" id="IPR042115">
    <property type="entry name" value="PriA_3primeBD_sf"/>
</dbReference>
<dbReference type="InterPro" id="IPR011545">
    <property type="entry name" value="DEAD/DEAH_box_helicase_dom"/>
</dbReference>
<dbReference type="PANTHER" id="PTHR30580">
    <property type="entry name" value="PRIMOSOMAL PROTEIN N"/>
    <property type="match status" value="1"/>
</dbReference>
<dbReference type="Pfam" id="PF18319">
    <property type="entry name" value="Zn_ribbon_PriA"/>
    <property type="match status" value="1"/>
</dbReference>
<keyword evidence="9 11" id="KW-0238">DNA-binding</keyword>
<dbReference type="PROSITE" id="PS51194">
    <property type="entry name" value="HELICASE_CTER"/>
    <property type="match status" value="1"/>
</dbReference>
<dbReference type="HAMAP" id="MF_00983">
    <property type="entry name" value="PriA"/>
    <property type="match status" value="1"/>
</dbReference>
<dbReference type="Pfam" id="PF00271">
    <property type="entry name" value="Helicase_C"/>
    <property type="match status" value="1"/>
</dbReference>
<dbReference type="InterPro" id="IPR005259">
    <property type="entry name" value="PriA"/>
</dbReference>
<dbReference type="InterPro" id="IPR041236">
    <property type="entry name" value="PriA_C"/>
</dbReference>
<dbReference type="NCBIfam" id="TIGR00595">
    <property type="entry name" value="priA"/>
    <property type="match status" value="1"/>
</dbReference>
<dbReference type="PANTHER" id="PTHR30580:SF0">
    <property type="entry name" value="PRIMOSOMAL PROTEIN N"/>
    <property type="match status" value="1"/>
</dbReference>
<feature type="domain" description="Helicase ATP-binding" evidence="12">
    <location>
        <begin position="288"/>
        <end position="454"/>
    </location>
</feature>
<feature type="binding site" evidence="11">
    <location>
        <position position="528"/>
    </location>
    <ligand>
        <name>Zn(2+)</name>
        <dbReference type="ChEBI" id="CHEBI:29105"/>
        <label>2</label>
    </ligand>
</feature>
<dbReference type="PROSITE" id="PS51192">
    <property type="entry name" value="HELICASE_ATP_BIND_1"/>
    <property type="match status" value="1"/>
</dbReference>
<dbReference type="InterPro" id="IPR027417">
    <property type="entry name" value="P-loop_NTPase"/>
</dbReference>
<feature type="binding site" evidence="11">
    <location>
        <position position="519"/>
    </location>
    <ligand>
        <name>Zn(2+)</name>
        <dbReference type="ChEBI" id="CHEBI:29105"/>
        <label>1</label>
    </ligand>
</feature>
<dbReference type="NCBIfam" id="NF004066">
    <property type="entry name" value="PRK05580.1-3"/>
    <property type="match status" value="1"/>
</dbReference>
<dbReference type="GO" id="GO:0016787">
    <property type="term" value="F:hydrolase activity"/>
    <property type="evidence" value="ECO:0007669"/>
    <property type="project" value="UniProtKB-KW"/>
</dbReference>
<evidence type="ECO:0000313" key="15">
    <source>
        <dbReference type="Proteomes" id="UP001298681"/>
    </source>
</evidence>
<dbReference type="Gene3D" id="3.40.1440.60">
    <property type="entry name" value="PriA, 3(prime) DNA-binding domain"/>
    <property type="match status" value="1"/>
</dbReference>
<keyword evidence="10 11" id="KW-0413">Isomerase</keyword>
<evidence type="ECO:0000256" key="11">
    <source>
        <dbReference type="HAMAP-Rule" id="MF_00983"/>
    </source>
</evidence>
<evidence type="ECO:0000256" key="6">
    <source>
        <dbReference type="ARBA" id="ARBA00022806"/>
    </source>
</evidence>
<proteinExistence type="inferred from homology"/>
<evidence type="ECO:0000256" key="3">
    <source>
        <dbReference type="ARBA" id="ARBA00022723"/>
    </source>
</evidence>
<dbReference type="InterPro" id="IPR040498">
    <property type="entry name" value="PriA_CRR"/>
</dbReference>
<comment type="catalytic activity">
    <reaction evidence="11">
        <text>Couples ATP hydrolysis with the unwinding of duplex DNA by translocating in the 3'-5' direction.</text>
        <dbReference type="EC" id="5.6.2.4"/>
    </reaction>
</comment>
<evidence type="ECO:0000256" key="7">
    <source>
        <dbReference type="ARBA" id="ARBA00022833"/>
    </source>
</evidence>
<dbReference type="Pfam" id="PF00270">
    <property type="entry name" value="DEAD"/>
    <property type="match status" value="1"/>
</dbReference>
<dbReference type="RefSeq" id="WP_237966769.1">
    <property type="nucleotide sequence ID" value="NZ_JAKNHQ010000009.1"/>
</dbReference>